<protein>
    <submittedName>
        <fullName evidence="3">Predicted dehydrogenase</fullName>
    </submittedName>
</protein>
<dbReference type="Pfam" id="PF01408">
    <property type="entry name" value="GFO_IDH_MocA"/>
    <property type="match status" value="1"/>
</dbReference>
<dbReference type="EMBL" id="FUWO01000010">
    <property type="protein sequence ID" value="SJZ61490.1"/>
    <property type="molecule type" value="Genomic_DNA"/>
</dbReference>
<dbReference type="GO" id="GO:0000166">
    <property type="term" value="F:nucleotide binding"/>
    <property type="evidence" value="ECO:0007669"/>
    <property type="project" value="InterPro"/>
</dbReference>
<proteinExistence type="predicted"/>
<sequence>MLNVGTIGTSWITEQFIQALKLTRRYHIKGIYSRNAKNARDIAKFYQADYYCDQLNNLLYDPAIDVIYVASPNSLHFRYAKEAIRAGKHVIVEKPAFASVSEWYQIHQYAEQQGVKVFEAALHYHNRNYRRLRQLVRNLQKGHSQPFLGANFNIGQYSSRYEQYIQAMAGQEELPNIFNPKFAGGTLMDIGVYPLYVALDLFGMPDSVSYHTVKGPNQIDLFGNAILKYKNSQVNIFMSKGVHSIMPSEIYFDDETVVIEGITRIASVKLINKAGQEAKVIDYRPENVMYDELIAFAEVLTDPDNIQQQVRYEDWKQMSLQVAQVMEQLRKSANLKFN</sequence>
<dbReference type="Gene3D" id="3.40.50.720">
    <property type="entry name" value="NAD(P)-binding Rossmann-like Domain"/>
    <property type="match status" value="1"/>
</dbReference>
<evidence type="ECO:0000259" key="1">
    <source>
        <dbReference type="Pfam" id="PF01408"/>
    </source>
</evidence>
<dbReference type="InterPro" id="IPR000683">
    <property type="entry name" value="Gfo/Idh/MocA-like_OxRdtase_N"/>
</dbReference>
<evidence type="ECO:0000259" key="2">
    <source>
        <dbReference type="Pfam" id="PF22725"/>
    </source>
</evidence>
<dbReference type="InterPro" id="IPR055170">
    <property type="entry name" value="GFO_IDH_MocA-like_dom"/>
</dbReference>
<dbReference type="SUPFAM" id="SSF55347">
    <property type="entry name" value="Glyceraldehyde-3-phosphate dehydrogenase-like, C-terminal domain"/>
    <property type="match status" value="1"/>
</dbReference>
<name>A0A1T4M3B7_9LACT</name>
<dbReference type="Pfam" id="PF22725">
    <property type="entry name" value="GFO_IDH_MocA_C3"/>
    <property type="match status" value="1"/>
</dbReference>
<gene>
    <name evidence="3" type="ORF">SAMN02746011_01307</name>
</gene>
<dbReference type="RefSeq" id="WP_078756052.1">
    <property type="nucleotide sequence ID" value="NZ_FUWO01000010.1"/>
</dbReference>
<evidence type="ECO:0000313" key="3">
    <source>
        <dbReference type="EMBL" id="SJZ61490.1"/>
    </source>
</evidence>
<dbReference type="OrthoDB" id="9815825at2"/>
<accession>A0A1T4M3B7</accession>
<dbReference type="Proteomes" id="UP000189941">
    <property type="component" value="Unassembled WGS sequence"/>
</dbReference>
<feature type="domain" description="Gfo/Idh/MocA-like oxidoreductase N-terminal" evidence="1">
    <location>
        <begin position="2"/>
        <end position="118"/>
    </location>
</feature>
<dbReference type="Gene3D" id="3.30.360.10">
    <property type="entry name" value="Dihydrodipicolinate Reductase, domain 2"/>
    <property type="match status" value="1"/>
</dbReference>
<organism evidence="3 4">
    <name type="scientific">Globicatella sulfidifaciens DSM 15739</name>
    <dbReference type="NCBI Taxonomy" id="1121925"/>
    <lineage>
        <taxon>Bacteria</taxon>
        <taxon>Bacillati</taxon>
        <taxon>Bacillota</taxon>
        <taxon>Bacilli</taxon>
        <taxon>Lactobacillales</taxon>
        <taxon>Aerococcaceae</taxon>
        <taxon>Globicatella</taxon>
    </lineage>
</organism>
<keyword evidence="4" id="KW-1185">Reference proteome</keyword>
<dbReference type="STRING" id="1121925.SAMN02746011_01307"/>
<evidence type="ECO:0000313" key="4">
    <source>
        <dbReference type="Proteomes" id="UP000189941"/>
    </source>
</evidence>
<dbReference type="SUPFAM" id="SSF51735">
    <property type="entry name" value="NAD(P)-binding Rossmann-fold domains"/>
    <property type="match status" value="1"/>
</dbReference>
<reference evidence="4" key="1">
    <citation type="submission" date="2017-02" db="EMBL/GenBank/DDBJ databases">
        <authorList>
            <person name="Varghese N."/>
            <person name="Submissions S."/>
        </authorList>
    </citation>
    <scope>NUCLEOTIDE SEQUENCE [LARGE SCALE GENOMIC DNA]</scope>
    <source>
        <strain evidence="4">DSM 15739</strain>
    </source>
</reference>
<dbReference type="AlphaFoldDB" id="A0A1T4M3B7"/>
<dbReference type="PANTHER" id="PTHR43054:SF1">
    <property type="entry name" value="SCYLLO-INOSITOL 2-DEHYDROGENASE (NADP(+)) IOLU"/>
    <property type="match status" value="1"/>
</dbReference>
<dbReference type="PANTHER" id="PTHR43054">
    <property type="match status" value="1"/>
</dbReference>
<dbReference type="InterPro" id="IPR036291">
    <property type="entry name" value="NAD(P)-bd_dom_sf"/>
</dbReference>
<feature type="domain" description="GFO/IDH/MocA-like oxidoreductase" evidence="2">
    <location>
        <begin position="165"/>
        <end position="239"/>
    </location>
</feature>